<reference evidence="1 2" key="1">
    <citation type="submission" date="2020-08" db="EMBL/GenBank/DDBJ databases">
        <title>Genomic Encyclopedia of Type Strains, Phase IV (KMG-IV): sequencing the most valuable type-strain genomes for metagenomic binning, comparative biology and taxonomic classification.</title>
        <authorList>
            <person name="Goeker M."/>
        </authorList>
    </citation>
    <scope>NUCLEOTIDE SEQUENCE [LARGE SCALE GENOMIC DNA]</scope>
    <source>
        <strain evidence="1 2">DSM 24163</strain>
    </source>
</reference>
<sequence length="347" mass="37354">MIVGLANSFPADAVERAVPDVASARRLVGAQRTDVGVLLAARRDLLLGAFGNALLPDLDRCEDALLLALARFGVRHGSWGSDFHHYHNENHALEVLDGRLGQLLKHAGTDALDARDWLALSLFAACHDLRQREVLDFSHPIGNNEAASIAETARILELAGFDATRDRRLFLALQLMIAGSTFDARPAPPTAESNSAELAASGGALAPKLPAILDAERPGWREDADIVRAVELAQIASDLDTANVAEPLVWLAESASRLCQEREMRFGRALDSAESAQPCAGFLSTGQERYFFDLHRFCSALGRTTFEPGKRANAQHVRAMAAQIGTARFDTGADALRAFSALALARG</sequence>
<comment type="caution">
    <text evidence="1">The sequence shown here is derived from an EMBL/GenBank/DDBJ whole genome shotgun (WGS) entry which is preliminary data.</text>
</comment>
<proteinExistence type="predicted"/>
<organism evidence="1 2">
    <name type="scientific">Chiayiivirga flava</name>
    <dbReference type="NCBI Taxonomy" id="659595"/>
    <lineage>
        <taxon>Bacteria</taxon>
        <taxon>Pseudomonadati</taxon>
        <taxon>Pseudomonadota</taxon>
        <taxon>Gammaproteobacteria</taxon>
        <taxon>Lysobacterales</taxon>
        <taxon>Lysobacteraceae</taxon>
        <taxon>Chiayiivirga</taxon>
    </lineage>
</organism>
<gene>
    <name evidence="1" type="ORF">HNQ52_001039</name>
</gene>
<protein>
    <submittedName>
        <fullName evidence="1">Uncharacterized protein</fullName>
    </submittedName>
</protein>
<keyword evidence="2" id="KW-1185">Reference proteome</keyword>
<dbReference type="EMBL" id="JACHHP010000002">
    <property type="protein sequence ID" value="MBB5207510.1"/>
    <property type="molecule type" value="Genomic_DNA"/>
</dbReference>
<evidence type="ECO:0000313" key="2">
    <source>
        <dbReference type="Proteomes" id="UP000521199"/>
    </source>
</evidence>
<dbReference type="Proteomes" id="UP000521199">
    <property type="component" value="Unassembled WGS sequence"/>
</dbReference>
<accession>A0A7W8D663</accession>
<dbReference type="RefSeq" id="WP_183960060.1">
    <property type="nucleotide sequence ID" value="NZ_JACHHP010000002.1"/>
</dbReference>
<dbReference type="AlphaFoldDB" id="A0A7W8D663"/>
<evidence type="ECO:0000313" key="1">
    <source>
        <dbReference type="EMBL" id="MBB5207510.1"/>
    </source>
</evidence>
<name>A0A7W8D663_9GAMM</name>